<feature type="binding site" evidence="5">
    <location>
        <position position="279"/>
    </location>
    <ligand>
        <name>Zn(2+)</name>
        <dbReference type="ChEBI" id="CHEBI:29105"/>
        <note>catalytic</note>
    </ligand>
</feature>
<proteinExistence type="inferred from homology"/>
<evidence type="ECO:0000256" key="4">
    <source>
        <dbReference type="ARBA" id="ARBA00023080"/>
    </source>
</evidence>
<dbReference type="InterPro" id="IPR028892">
    <property type="entry name" value="ADE"/>
</dbReference>
<keyword evidence="4 5" id="KW-0546">Nucleotide metabolism</keyword>
<dbReference type="OrthoDB" id="105475at2"/>
<feature type="binding site" evidence="5">
    <location>
        <position position="21"/>
    </location>
    <ligand>
        <name>Zn(2+)</name>
        <dbReference type="ChEBI" id="CHEBI:29105"/>
        <note>catalytic</note>
    </ligand>
</feature>
<keyword evidence="3 5" id="KW-0862">Zinc</keyword>
<dbReference type="GO" id="GO:0000034">
    <property type="term" value="F:adenine deaminase activity"/>
    <property type="evidence" value="ECO:0007669"/>
    <property type="project" value="UniProtKB-UniRule"/>
</dbReference>
<comment type="cofactor">
    <cofactor evidence="5">
        <name>Zn(2+)</name>
        <dbReference type="ChEBI" id="CHEBI:29105"/>
    </cofactor>
    <text evidence="5">Binds 1 zinc ion per subunit.</text>
</comment>
<dbReference type="Gene3D" id="3.20.20.140">
    <property type="entry name" value="Metal-dependent hydrolases"/>
    <property type="match status" value="1"/>
</dbReference>
<dbReference type="RefSeq" id="WP_129188492.1">
    <property type="nucleotide sequence ID" value="NZ_CP035493.1"/>
</dbReference>
<sequence>MTTEPRPGAGARPPRAELHLHLEGTLEPELAFALAERNGVALPFADVAALRAAYDFGDLQSFLDLYYANMAVLRTADDFAELTRAYLRRAAAAGVRHAEIMFDPQAHLLRGVPLATVVDGITSVLVTSERDFGVSTLLIAAFLRDRPAGEALSVLDALLATGAPIAGVGLDSAEVGSAAPFGPVFARAAAAGLRRTAHAGEEGPPANVVEVLDVLGAERVDHGVRAMEDPALVARLARDRVPLTVCPLSNVRLQAVPSLAEHPLPRMVEAGLHVSVHSDDPAYFGGYVDDVDDALTATFGMGARERAALAAASFTGSFLPADRVREHLREVEEWATRARVRASSG</sequence>
<dbReference type="InterPro" id="IPR032466">
    <property type="entry name" value="Metal_Hydrolase"/>
</dbReference>
<evidence type="ECO:0000256" key="2">
    <source>
        <dbReference type="ARBA" id="ARBA00022801"/>
    </source>
</evidence>
<dbReference type="NCBIfam" id="NF006850">
    <property type="entry name" value="PRK09358.1-6"/>
    <property type="match status" value="1"/>
</dbReference>
<feature type="binding site" evidence="5">
    <location>
        <position position="198"/>
    </location>
    <ligand>
        <name>Zn(2+)</name>
        <dbReference type="ChEBI" id="CHEBI:29105"/>
        <note>catalytic</note>
    </ligand>
</feature>
<dbReference type="AlphaFoldDB" id="A0A4P6FJ40"/>
<dbReference type="Pfam" id="PF00962">
    <property type="entry name" value="A_deaminase"/>
    <property type="match status" value="1"/>
</dbReference>
<dbReference type="HAMAP" id="MF_01962">
    <property type="entry name" value="Adenine_deaminase"/>
    <property type="match status" value="1"/>
</dbReference>
<dbReference type="EC" id="3.5.4.2" evidence="5"/>
<dbReference type="PANTHER" id="PTHR43114:SF6">
    <property type="entry name" value="ADENINE DEAMINASE"/>
    <property type="match status" value="1"/>
</dbReference>
<evidence type="ECO:0000313" key="7">
    <source>
        <dbReference type="EMBL" id="QAY70588.1"/>
    </source>
</evidence>
<dbReference type="PANTHER" id="PTHR43114">
    <property type="entry name" value="ADENINE DEAMINASE"/>
    <property type="match status" value="1"/>
</dbReference>
<evidence type="ECO:0000259" key="6">
    <source>
        <dbReference type="Pfam" id="PF00962"/>
    </source>
</evidence>
<gene>
    <name evidence="7" type="ORF">ET471_11585</name>
</gene>
<dbReference type="SUPFAM" id="SSF51556">
    <property type="entry name" value="Metallo-dependent hydrolases"/>
    <property type="match status" value="1"/>
</dbReference>
<feature type="binding site" evidence="5">
    <location>
        <position position="19"/>
    </location>
    <ligand>
        <name>Zn(2+)</name>
        <dbReference type="ChEBI" id="CHEBI:29105"/>
        <note>catalytic</note>
    </ligand>
</feature>
<accession>A0A4P6FJ40</accession>
<feature type="domain" description="Adenosine deaminase" evidence="6">
    <location>
        <begin position="14"/>
        <end position="334"/>
    </location>
</feature>
<dbReference type="KEGG" id="xya:ET471_11585"/>
<dbReference type="GO" id="GO:0006146">
    <property type="term" value="P:adenine catabolic process"/>
    <property type="evidence" value="ECO:0007669"/>
    <property type="project" value="UniProtKB-UniRule"/>
</dbReference>
<comment type="similarity">
    <text evidence="5">Belongs to the metallo-dependent hydrolases superfamily. Adenosine and AMP deaminases family. Adenine deaminase type 2 subfamily.</text>
</comment>
<dbReference type="GO" id="GO:0009117">
    <property type="term" value="P:nucleotide metabolic process"/>
    <property type="evidence" value="ECO:0007669"/>
    <property type="project" value="UniProtKB-KW"/>
</dbReference>
<feature type="site" description="Important for catalytic activity" evidence="5">
    <location>
        <position position="222"/>
    </location>
</feature>
<reference evidence="7 8" key="1">
    <citation type="submission" date="2019-01" db="EMBL/GenBank/DDBJ databases">
        <title>Genome sequencing of strain FW10M-9.</title>
        <authorList>
            <person name="Heo J."/>
            <person name="Kim S.-J."/>
            <person name="Kim J.-S."/>
            <person name="Hong S.-B."/>
            <person name="Kwon S.-W."/>
        </authorList>
    </citation>
    <scope>NUCLEOTIDE SEQUENCE [LARGE SCALE GENOMIC DNA]</scope>
    <source>
        <strain evidence="7 8">FW10M-9</strain>
    </source>
</reference>
<evidence type="ECO:0000313" key="8">
    <source>
        <dbReference type="Proteomes" id="UP000292118"/>
    </source>
</evidence>
<dbReference type="EMBL" id="CP035493">
    <property type="protein sequence ID" value="QAY70588.1"/>
    <property type="molecule type" value="Genomic_DNA"/>
</dbReference>
<comment type="catalytic activity">
    <reaction evidence="5">
        <text>adenine + H2O + H(+) = hypoxanthine + NH4(+)</text>
        <dbReference type="Rhea" id="RHEA:23688"/>
        <dbReference type="ChEBI" id="CHEBI:15377"/>
        <dbReference type="ChEBI" id="CHEBI:15378"/>
        <dbReference type="ChEBI" id="CHEBI:16708"/>
        <dbReference type="ChEBI" id="CHEBI:17368"/>
        <dbReference type="ChEBI" id="CHEBI:28938"/>
        <dbReference type="EC" id="3.5.4.2"/>
    </reaction>
</comment>
<keyword evidence="2 5" id="KW-0378">Hydrolase</keyword>
<evidence type="ECO:0000256" key="5">
    <source>
        <dbReference type="HAMAP-Rule" id="MF_01962"/>
    </source>
</evidence>
<feature type="binding site" evidence="5">
    <location>
        <position position="280"/>
    </location>
    <ligand>
        <name>substrate</name>
    </ligand>
</feature>
<dbReference type="InterPro" id="IPR001365">
    <property type="entry name" value="A_deaminase_dom"/>
</dbReference>
<dbReference type="GO" id="GO:0043103">
    <property type="term" value="P:hypoxanthine salvage"/>
    <property type="evidence" value="ECO:0007669"/>
    <property type="project" value="UniProtKB-UniRule"/>
</dbReference>
<keyword evidence="1 5" id="KW-0479">Metal-binding</keyword>
<feature type="active site" description="Proton donor" evidence="5">
    <location>
        <position position="201"/>
    </location>
</feature>
<dbReference type="NCBIfam" id="TIGR01430">
    <property type="entry name" value="aden_deam"/>
    <property type="match status" value="1"/>
</dbReference>
<dbReference type="InterPro" id="IPR006330">
    <property type="entry name" value="Ado/ade_deaminase"/>
</dbReference>
<dbReference type="GO" id="GO:0005829">
    <property type="term" value="C:cytosol"/>
    <property type="evidence" value="ECO:0007669"/>
    <property type="project" value="TreeGrafter"/>
</dbReference>
<comment type="function">
    <text evidence="5">Catalyzes the hydrolytic deamination of adenine to hypoxanthine. Plays an important role in the purine salvage pathway and in nitrogen catabolism.</text>
</comment>
<evidence type="ECO:0000256" key="3">
    <source>
        <dbReference type="ARBA" id="ARBA00022833"/>
    </source>
</evidence>
<dbReference type="GO" id="GO:0008270">
    <property type="term" value="F:zinc ion binding"/>
    <property type="evidence" value="ECO:0007669"/>
    <property type="project" value="UniProtKB-UniRule"/>
</dbReference>
<keyword evidence="8" id="KW-1185">Reference proteome</keyword>
<dbReference type="Proteomes" id="UP000292118">
    <property type="component" value="Chromosome"/>
</dbReference>
<evidence type="ECO:0000256" key="1">
    <source>
        <dbReference type="ARBA" id="ARBA00022723"/>
    </source>
</evidence>
<name>A0A4P6FJ40_9MICO</name>
<protein>
    <recommendedName>
        <fullName evidence="5">Adenine deaminase</fullName>
        <shortName evidence="5">ADE</shortName>
        <ecNumber evidence="5">3.5.4.2</ecNumber>
    </recommendedName>
    <alternativeName>
        <fullName evidence="5">Adenine aminohydrolase</fullName>
        <shortName evidence="5">AAH</shortName>
    </alternativeName>
</protein>
<organism evidence="7 8">
    <name type="scientific">Xylanimonas protaetiae</name>
    <dbReference type="NCBI Taxonomy" id="2509457"/>
    <lineage>
        <taxon>Bacteria</taxon>
        <taxon>Bacillati</taxon>
        <taxon>Actinomycetota</taxon>
        <taxon>Actinomycetes</taxon>
        <taxon>Micrococcales</taxon>
        <taxon>Promicromonosporaceae</taxon>
        <taxon>Xylanimonas</taxon>
    </lineage>
</organism>